<evidence type="ECO:0000256" key="3">
    <source>
        <dbReference type="ARBA" id="ARBA00022801"/>
    </source>
</evidence>
<evidence type="ECO:0000256" key="9">
    <source>
        <dbReference type="RuleBase" id="RU361166"/>
    </source>
</evidence>
<dbReference type="STRING" id="765440.A0A0C3G3V4"/>
<keyword evidence="13" id="KW-1185">Reference proteome</keyword>
<dbReference type="Proteomes" id="UP000054166">
    <property type="component" value="Unassembled WGS sequence"/>
</dbReference>
<keyword evidence="9" id="KW-0732">Signal</keyword>
<evidence type="ECO:0000256" key="2">
    <source>
        <dbReference type="ARBA" id="ARBA00007072"/>
    </source>
</evidence>
<evidence type="ECO:0000256" key="4">
    <source>
        <dbReference type="ARBA" id="ARBA00023001"/>
    </source>
</evidence>
<keyword evidence="7 8" id="KW-0624">Polysaccharide degradation</keyword>
<dbReference type="EMBL" id="KN832972">
    <property type="protein sequence ID" value="KIM90980.1"/>
    <property type="molecule type" value="Genomic_DNA"/>
</dbReference>
<feature type="signal peptide" evidence="9">
    <location>
        <begin position="1"/>
        <end position="16"/>
    </location>
</feature>
<dbReference type="Pfam" id="PF00759">
    <property type="entry name" value="Glyco_hydro_9"/>
    <property type="match status" value="1"/>
</dbReference>
<dbReference type="InterPro" id="IPR033126">
    <property type="entry name" value="Glyco_hydro_9_Asp/Glu_AS"/>
</dbReference>
<dbReference type="AlphaFoldDB" id="A0A0C3G3V4"/>
<evidence type="ECO:0000256" key="10">
    <source>
        <dbReference type="SAM" id="Phobius"/>
    </source>
</evidence>
<keyword evidence="5 8" id="KW-0119">Carbohydrate metabolism</keyword>
<dbReference type="InterPro" id="IPR001701">
    <property type="entry name" value="Glyco_hydro_9"/>
</dbReference>
<dbReference type="PROSITE" id="PS00698">
    <property type="entry name" value="GH9_3"/>
    <property type="match status" value="1"/>
</dbReference>
<keyword evidence="4 9" id="KW-0136">Cellulose degradation</keyword>
<dbReference type="SUPFAM" id="SSF48208">
    <property type="entry name" value="Six-hairpin glycosidases"/>
    <property type="match status" value="1"/>
</dbReference>
<accession>A0A0C3G3V4</accession>
<dbReference type="GO" id="GO:0008810">
    <property type="term" value="F:cellulase activity"/>
    <property type="evidence" value="ECO:0007669"/>
    <property type="project" value="UniProtKB-EC"/>
</dbReference>
<keyword evidence="3 8" id="KW-0378">Hydrolase</keyword>
<evidence type="ECO:0000256" key="1">
    <source>
        <dbReference type="ARBA" id="ARBA00000966"/>
    </source>
</evidence>
<keyword evidence="10" id="KW-0472">Membrane</keyword>
<dbReference type="InterPro" id="IPR012341">
    <property type="entry name" value="6hp_glycosidase-like_sf"/>
</dbReference>
<evidence type="ECO:0000259" key="11">
    <source>
        <dbReference type="Pfam" id="PF00759"/>
    </source>
</evidence>
<evidence type="ECO:0000256" key="5">
    <source>
        <dbReference type="ARBA" id="ARBA00023277"/>
    </source>
</evidence>
<dbReference type="PANTHER" id="PTHR22298">
    <property type="entry name" value="ENDO-1,4-BETA-GLUCANASE"/>
    <property type="match status" value="1"/>
</dbReference>
<name>A0A0C3G3V4_PILCF</name>
<feature type="chain" id="PRO_5005111058" description="Endoglucanase" evidence="9">
    <location>
        <begin position="17"/>
        <end position="576"/>
    </location>
</feature>
<organism evidence="12 13">
    <name type="scientific">Piloderma croceum (strain F 1598)</name>
    <dbReference type="NCBI Taxonomy" id="765440"/>
    <lineage>
        <taxon>Eukaryota</taxon>
        <taxon>Fungi</taxon>
        <taxon>Dikarya</taxon>
        <taxon>Basidiomycota</taxon>
        <taxon>Agaricomycotina</taxon>
        <taxon>Agaricomycetes</taxon>
        <taxon>Agaricomycetidae</taxon>
        <taxon>Atheliales</taxon>
        <taxon>Atheliaceae</taxon>
        <taxon>Piloderma</taxon>
    </lineage>
</organism>
<dbReference type="InterPro" id="IPR008928">
    <property type="entry name" value="6-hairpin_glycosidase_sf"/>
</dbReference>
<keyword evidence="10" id="KW-1133">Transmembrane helix</keyword>
<keyword evidence="6 8" id="KW-0326">Glycosidase</keyword>
<protein>
    <recommendedName>
        <fullName evidence="9">Endoglucanase</fullName>
        <ecNumber evidence="9">3.2.1.4</ecNumber>
    </recommendedName>
</protein>
<feature type="active site" evidence="8">
    <location>
        <position position="472"/>
    </location>
</feature>
<comment type="catalytic activity">
    <reaction evidence="1 9">
        <text>Endohydrolysis of (1-&gt;4)-beta-D-glucosidic linkages in cellulose, lichenin and cereal beta-D-glucans.</text>
        <dbReference type="EC" id="3.2.1.4"/>
    </reaction>
</comment>
<dbReference type="Gene3D" id="1.50.10.10">
    <property type="match status" value="1"/>
</dbReference>
<reference evidence="13" key="2">
    <citation type="submission" date="2015-01" db="EMBL/GenBank/DDBJ databases">
        <title>Evolutionary Origins and Diversification of the Mycorrhizal Mutualists.</title>
        <authorList>
            <consortium name="DOE Joint Genome Institute"/>
            <consortium name="Mycorrhizal Genomics Consortium"/>
            <person name="Kohler A."/>
            <person name="Kuo A."/>
            <person name="Nagy L.G."/>
            <person name="Floudas D."/>
            <person name="Copeland A."/>
            <person name="Barry K.W."/>
            <person name="Cichocki N."/>
            <person name="Veneault-Fourrey C."/>
            <person name="LaButti K."/>
            <person name="Lindquist E.A."/>
            <person name="Lipzen A."/>
            <person name="Lundell T."/>
            <person name="Morin E."/>
            <person name="Murat C."/>
            <person name="Riley R."/>
            <person name="Ohm R."/>
            <person name="Sun H."/>
            <person name="Tunlid A."/>
            <person name="Henrissat B."/>
            <person name="Grigoriev I.V."/>
            <person name="Hibbett D.S."/>
            <person name="Martin F."/>
        </authorList>
    </citation>
    <scope>NUCLEOTIDE SEQUENCE [LARGE SCALE GENOMIC DNA]</scope>
    <source>
        <strain evidence="13">F 1598</strain>
    </source>
</reference>
<dbReference type="HOGENOM" id="CLU_008926_1_5_1"/>
<reference evidence="12 13" key="1">
    <citation type="submission" date="2014-04" db="EMBL/GenBank/DDBJ databases">
        <authorList>
            <consortium name="DOE Joint Genome Institute"/>
            <person name="Kuo A."/>
            <person name="Tarkka M."/>
            <person name="Buscot F."/>
            <person name="Kohler A."/>
            <person name="Nagy L.G."/>
            <person name="Floudas D."/>
            <person name="Copeland A."/>
            <person name="Barry K.W."/>
            <person name="Cichocki N."/>
            <person name="Veneault-Fourrey C."/>
            <person name="LaButti K."/>
            <person name="Lindquist E.A."/>
            <person name="Lipzen A."/>
            <person name="Lundell T."/>
            <person name="Morin E."/>
            <person name="Murat C."/>
            <person name="Sun H."/>
            <person name="Tunlid A."/>
            <person name="Henrissat B."/>
            <person name="Grigoriev I.V."/>
            <person name="Hibbett D.S."/>
            <person name="Martin F."/>
            <person name="Nordberg H.P."/>
            <person name="Cantor M.N."/>
            <person name="Hua S.X."/>
        </authorList>
    </citation>
    <scope>NUCLEOTIDE SEQUENCE [LARGE SCALE GENOMIC DNA]</scope>
    <source>
        <strain evidence="12 13">F 1598</strain>
    </source>
</reference>
<evidence type="ECO:0000313" key="12">
    <source>
        <dbReference type="EMBL" id="KIM90980.1"/>
    </source>
</evidence>
<evidence type="ECO:0000256" key="6">
    <source>
        <dbReference type="ARBA" id="ARBA00023295"/>
    </source>
</evidence>
<dbReference type="GO" id="GO:0030245">
    <property type="term" value="P:cellulose catabolic process"/>
    <property type="evidence" value="ECO:0007669"/>
    <property type="project" value="UniProtKB-KW"/>
</dbReference>
<keyword evidence="10" id="KW-0812">Transmembrane</keyword>
<feature type="transmembrane region" description="Helical" evidence="10">
    <location>
        <begin position="540"/>
        <end position="567"/>
    </location>
</feature>
<dbReference type="EC" id="3.2.1.4" evidence="9"/>
<feature type="active site" evidence="8">
    <location>
        <position position="481"/>
    </location>
</feature>
<dbReference type="InParanoid" id="A0A0C3G3V4"/>
<evidence type="ECO:0000256" key="8">
    <source>
        <dbReference type="PROSITE-ProRule" id="PRU10060"/>
    </source>
</evidence>
<evidence type="ECO:0000313" key="13">
    <source>
        <dbReference type="Proteomes" id="UP000054166"/>
    </source>
</evidence>
<feature type="domain" description="Glycoside hydrolase family 9" evidence="11">
    <location>
        <begin position="46"/>
        <end position="492"/>
    </location>
</feature>
<comment type="similarity">
    <text evidence="2 8 9">Belongs to the glycosyl hydrolase 9 (cellulase E) family.</text>
</comment>
<gene>
    <name evidence="12" type="ORF">PILCRDRAFT_811484</name>
</gene>
<evidence type="ECO:0000256" key="7">
    <source>
        <dbReference type="ARBA" id="ARBA00023326"/>
    </source>
</evidence>
<sequence length="576" mass="61700">MKSLFLLTSLIFPAIAQVPLPTPFLPPNATAGAQPSSGGSPNPQWSTLLGNAIYFYEAQRSGELPSTNRVKWRNDSAIHDGSDAGLDLSGGYYDAGDYIKCTYPLSFTIMSICWGASDFGKGYDMANQTAYLDDMLRWSLDWLMKAHPQPNTLFVQVANADLDNAYWGGDLNIPEPRPSYQINDTNPGTDAAAAASAAFSACSALYANRSSPSPFDARASLQNNTYASILLTHAQQLYQFAQNASGGQMTYQTSVPVVAEAYASSSYQDELTLAALFLASAENSTDLYEQAEGYYKKFGLSGYDGVFNWDSKTPGLAVLFSQLAQAGLGGDMSMWQAEAESYFDDIVNKKGPGFLTNGGLLWYDGDSDDASLNPALNAAMLLTRYAPLATSSDKTTAYLNFAKSQVDYALGKNPMSAPYVVGSNPNSPSNPHSAMASGGDDIGAINTSPEQEAYVLYGAVVGGPDEKDRFYDIRSDWVETEPALDYNAPMLTIAAMHVINDTSDPFFTSIQAGEYLKNKPQGTPCDAAFPCEASELPKGAMIAIGLIVGLVGLVIVALGASWIWFAIRRGGKSESA</sequence>
<dbReference type="OrthoDB" id="10257085at2759"/>
<proteinExistence type="inferred from homology"/>